<feature type="region of interest" description="Disordered" evidence="1">
    <location>
        <begin position="1"/>
        <end position="23"/>
    </location>
</feature>
<sequence>MQQRRRDLNGMRKEGIGPRGRGDGERTHYWIHSFASLIDRISSGFSFLRKVLHLLKYWICETEPVEELSDIEAKNLA</sequence>
<evidence type="ECO:0000313" key="2">
    <source>
        <dbReference type="EMBL" id="POO02111.1"/>
    </source>
</evidence>
<gene>
    <name evidence="2" type="ORF">TorRG33x02_018950</name>
</gene>
<dbReference type="Proteomes" id="UP000237000">
    <property type="component" value="Unassembled WGS sequence"/>
</dbReference>
<dbReference type="EMBL" id="JXTC01000005">
    <property type="protein sequence ID" value="POO02111.1"/>
    <property type="molecule type" value="Genomic_DNA"/>
</dbReference>
<accession>A0A2P5FWC7</accession>
<keyword evidence="3" id="KW-1185">Reference proteome</keyword>
<dbReference type="AlphaFoldDB" id="A0A2P5FWC7"/>
<protein>
    <submittedName>
        <fullName evidence="2">Uncharacterized protein</fullName>
    </submittedName>
</protein>
<reference evidence="3" key="1">
    <citation type="submission" date="2016-06" db="EMBL/GenBank/DDBJ databases">
        <title>Parallel loss of symbiosis genes in relatives of nitrogen-fixing non-legume Parasponia.</title>
        <authorList>
            <person name="Van Velzen R."/>
            <person name="Holmer R."/>
            <person name="Bu F."/>
            <person name="Rutten L."/>
            <person name="Van Zeijl A."/>
            <person name="Liu W."/>
            <person name="Santuari L."/>
            <person name="Cao Q."/>
            <person name="Sharma T."/>
            <person name="Shen D."/>
            <person name="Roswanjaya Y."/>
            <person name="Wardhani T."/>
            <person name="Kalhor M.S."/>
            <person name="Jansen J."/>
            <person name="Van den Hoogen J."/>
            <person name="Gungor B."/>
            <person name="Hartog M."/>
            <person name="Hontelez J."/>
            <person name="Verver J."/>
            <person name="Yang W.-C."/>
            <person name="Schijlen E."/>
            <person name="Repin R."/>
            <person name="Schilthuizen M."/>
            <person name="Schranz E."/>
            <person name="Heidstra R."/>
            <person name="Miyata K."/>
            <person name="Fedorova E."/>
            <person name="Kohlen W."/>
            <person name="Bisseling T."/>
            <person name="Smit S."/>
            <person name="Geurts R."/>
        </authorList>
    </citation>
    <scope>NUCLEOTIDE SEQUENCE [LARGE SCALE GENOMIC DNA]</scope>
    <source>
        <strain evidence="3">cv. RG33-2</strain>
    </source>
</reference>
<evidence type="ECO:0000313" key="3">
    <source>
        <dbReference type="Proteomes" id="UP000237000"/>
    </source>
</evidence>
<evidence type="ECO:0000256" key="1">
    <source>
        <dbReference type="SAM" id="MobiDB-lite"/>
    </source>
</evidence>
<proteinExistence type="predicted"/>
<name>A0A2P5FWC7_TREOI</name>
<dbReference type="InParanoid" id="A0A2P5FWC7"/>
<organism evidence="2 3">
    <name type="scientific">Trema orientale</name>
    <name type="common">Charcoal tree</name>
    <name type="synonym">Celtis orientalis</name>
    <dbReference type="NCBI Taxonomy" id="63057"/>
    <lineage>
        <taxon>Eukaryota</taxon>
        <taxon>Viridiplantae</taxon>
        <taxon>Streptophyta</taxon>
        <taxon>Embryophyta</taxon>
        <taxon>Tracheophyta</taxon>
        <taxon>Spermatophyta</taxon>
        <taxon>Magnoliopsida</taxon>
        <taxon>eudicotyledons</taxon>
        <taxon>Gunneridae</taxon>
        <taxon>Pentapetalae</taxon>
        <taxon>rosids</taxon>
        <taxon>fabids</taxon>
        <taxon>Rosales</taxon>
        <taxon>Cannabaceae</taxon>
        <taxon>Trema</taxon>
    </lineage>
</organism>
<comment type="caution">
    <text evidence="2">The sequence shown here is derived from an EMBL/GenBank/DDBJ whole genome shotgun (WGS) entry which is preliminary data.</text>
</comment>